<reference evidence="9" key="2">
    <citation type="submission" date="2021-09" db="EMBL/GenBank/DDBJ databases">
        <authorList>
            <person name="Jia N."/>
            <person name="Wang J."/>
            <person name="Shi W."/>
            <person name="Du L."/>
            <person name="Sun Y."/>
            <person name="Zhan W."/>
            <person name="Jiang J."/>
            <person name="Wang Q."/>
            <person name="Zhang B."/>
            <person name="Ji P."/>
            <person name="Sakyi L.B."/>
            <person name="Cui X."/>
            <person name="Yuan T."/>
            <person name="Jiang B."/>
            <person name="Yang W."/>
            <person name="Lam T.T.-Y."/>
            <person name="Chang Q."/>
            <person name="Ding S."/>
            <person name="Wang X."/>
            <person name="Zhu J."/>
            <person name="Ruan X."/>
            <person name="Zhao L."/>
            <person name="Wei J."/>
            <person name="Que T."/>
            <person name="Du C."/>
            <person name="Cheng J."/>
            <person name="Dai P."/>
            <person name="Han X."/>
            <person name="Huang E."/>
            <person name="Gao Y."/>
            <person name="Liu J."/>
            <person name="Shao H."/>
            <person name="Ye R."/>
            <person name="Li L."/>
            <person name="Wei W."/>
            <person name="Wang X."/>
            <person name="Wang C."/>
            <person name="Huo Q."/>
            <person name="Li W."/>
            <person name="Guo W."/>
            <person name="Chen H."/>
            <person name="Chen S."/>
            <person name="Zhou L."/>
            <person name="Zhou L."/>
            <person name="Ni X."/>
            <person name="Tian J."/>
            <person name="Zhou Y."/>
            <person name="Sheng Y."/>
            <person name="Liu T."/>
            <person name="Pan Y."/>
            <person name="Xia L."/>
            <person name="Li J."/>
            <person name="Zhao F."/>
            <person name="Cao W."/>
        </authorList>
    </citation>
    <scope>NUCLEOTIDE SEQUENCE</scope>
    <source>
        <strain evidence="9">Rsan-2018</strain>
        <tissue evidence="9">Larvae</tissue>
    </source>
</reference>
<dbReference type="Proteomes" id="UP000821837">
    <property type="component" value="Chromosome 1"/>
</dbReference>
<dbReference type="PROSITE" id="PS50950">
    <property type="entry name" value="ZF_THAP"/>
    <property type="match status" value="1"/>
</dbReference>
<evidence type="ECO:0000313" key="9">
    <source>
        <dbReference type="EMBL" id="KAH7983561.1"/>
    </source>
</evidence>
<dbReference type="GO" id="GO:0003677">
    <property type="term" value="F:DNA binding"/>
    <property type="evidence" value="ECO:0007669"/>
    <property type="project" value="UniProtKB-UniRule"/>
</dbReference>
<evidence type="ECO:0000256" key="1">
    <source>
        <dbReference type="ARBA" id="ARBA00022723"/>
    </source>
</evidence>
<protein>
    <recommendedName>
        <fullName evidence="8">THAP-type domain-containing protein</fullName>
    </recommendedName>
</protein>
<dbReference type="Pfam" id="PF05485">
    <property type="entry name" value="THAP"/>
    <property type="match status" value="1"/>
</dbReference>
<gene>
    <name evidence="9" type="ORF">HPB52_012594</name>
</gene>
<feature type="region of interest" description="Disordered" evidence="7">
    <location>
        <begin position="1"/>
        <end position="63"/>
    </location>
</feature>
<evidence type="ECO:0000256" key="3">
    <source>
        <dbReference type="ARBA" id="ARBA00022833"/>
    </source>
</evidence>
<feature type="region of interest" description="Disordered" evidence="7">
    <location>
        <begin position="211"/>
        <end position="266"/>
    </location>
</feature>
<evidence type="ECO:0000256" key="7">
    <source>
        <dbReference type="SAM" id="MobiDB-lite"/>
    </source>
</evidence>
<feature type="compositionally biased region" description="Polar residues" evidence="7">
    <location>
        <begin position="1"/>
        <end position="16"/>
    </location>
</feature>
<comment type="caution">
    <text evidence="9">The sequence shown here is derived from an EMBL/GenBank/DDBJ whole genome shotgun (WGS) entry which is preliminary data.</text>
</comment>
<dbReference type="SUPFAM" id="SSF57716">
    <property type="entry name" value="Glucocorticoid receptor-like (DNA-binding domain)"/>
    <property type="match status" value="1"/>
</dbReference>
<sequence length="305" mass="33317">MRSSTCDTFSGGTVETPSEPEPMTVIDTDSASATAKRPHGAGKNEKGPSAAATDEPPAKTTPARRALLRLRPNISTERKTAETPPLPPGGRGGAVVFVASALPVGVMVHCVIVGCNSYSQSKAKKLKTDTKDYSFFKIPKVRLHECGKVKELSERRRREWLSRVNTRGIQEANADNYFVCSRHFVSGRPSHLFDDCNPDWAPSVSLGYGFSSPNESRYHRRKERSQRTGDGVPHHADEPDDTDEANPMRDSPTHNAEIEPTPLALEATCQTELCGSEIDNMQARISSLEEQLKETKAAASSELQA</sequence>
<feature type="coiled-coil region" evidence="6">
    <location>
        <begin position="278"/>
        <end position="305"/>
    </location>
</feature>
<evidence type="ECO:0000256" key="2">
    <source>
        <dbReference type="ARBA" id="ARBA00022771"/>
    </source>
</evidence>
<feature type="domain" description="THAP-type" evidence="8">
    <location>
        <begin position="106"/>
        <end position="205"/>
    </location>
</feature>
<organism evidence="9 10">
    <name type="scientific">Rhipicephalus sanguineus</name>
    <name type="common">Brown dog tick</name>
    <name type="synonym">Ixodes sanguineus</name>
    <dbReference type="NCBI Taxonomy" id="34632"/>
    <lineage>
        <taxon>Eukaryota</taxon>
        <taxon>Metazoa</taxon>
        <taxon>Ecdysozoa</taxon>
        <taxon>Arthropoda</taxon>
        <taxon>Chelicerata</taxon>
        <taxon>Arachnida</taxon>
        <taxon>Acari</taxon>
        <taxon>Parasitiformes</taxon>
        <taxon>Ixodida</taxon>
        <taxon>Ixodoidea</taxon>
        <taxon>Ixodidae</taxon>
        <taxon>Rhipicephalinae</taxon>
        <taxon>Rhipicephalus</taxon>
        <taxon>Rhipicephalus</taxon>
    </lineage>
</organism>
<keyword evidence="10" id="KW-1185">Reference proteome</keyword>
<feature type="region of interest" description="Disordered" evidence="7">
    <location>
        <begin position="70"/>
        <end position="89"/>
    </location>
</feature>
<evidence type="ECO:0000313" key="10">
    <source>
        <dbReference type="Proteomes" id="UP000821837"/>
    </source>
</evidence>
<evidence type="ECO:0000256" key="6">
    <source>
        <dbReference type="SAM" id="Coils"/>
    </source>
</evidence>
<dbReference type="GO" id="GO:0008270">
    <property type="term" value="F:zinc ion binding"/>
    <property type="evidence" value="ECO:0007669"/>
    <property type="project" value="UniProtKB-KW"/>
</dbReference>
<evidence type="ECO:0000256" key="5">
    <source>
        <dbReference type="PROSITE-ProRule" id="PRU00309"/>
    </source>
</evidence>
<dbReference type="VEuPathDB" id="VectorBase:RSAN_055202"/>
<proteinExistence type="predicted"/>
<evidence type="ECO:0000256" key="4">
    <source>
        <dbReference type="ARBA" id="ARBA00023125"/>
    </source>
</evidence>
<keyword evidence="3" id="KW-0862">Zinc</keyword>
<keyword evidence="1" id="KW-0479">Metal-binding</keyword>
<dbReference type="AlphaFoldDB" id="A0A9D4YPB0"/>
<reference evidence="9" key="1">
    <citation type="journal article" date="2020" name="Cell">
        <title>Large-Scale Comparative Analyses of Tick Genomes Elucidate Their Genetic Diversity and Vector Capacities.</title>
        <authorList>
            <consortium name="Tick Genome and Microbiome Consortium (TIGMIC)"/>
            <person name="Jia N."/>
            <person name="Wang J."/>
            <person name="Shi W."/>
            <person name="Du L."/>
            <person name="Sun Y."/>
            <person name="Zhan W."/>
            <person name="Jiang J.F."/>
            <person name="Wang Q."/>
            <person name="Zhang B."/>
            <person name="Ji P."/>
            <person name="Bell-Sakyi L."/>
            <person name="Cui X.M."/>
            <person name="Yuan T.T."/>
            <person name="Jiang B.G."/>
            <person name="Yang W.F."/>
            <person name="Lam T.T."/>
            <person name="Chang Q.C."/>
            <person name="Ding S.J."/>
            <person name="Wang X.J."/>
            <person name="Zhu J.G."/>
            <person name="Ruan X.D."/>
            <person name="Zhao L."/>
            <person name="Wei J.T."/>
            <person name="Ye R.Z."/>
            <person name="Que T.C."/>
            <person name="Du C.H."/>
            <person name="Zhou Y.H."/>
            <person name="Cheng J.X."/>
            <person name="Dai P.F."/>
            <person name="Guo W.B."/>
            <person name="Han X.H."/>
            <person name="Huang E.J."/>
            <person name="Li L.F."/>
            <person name="Wei W."/>
            <person name="Gao Y.C."/>
            <person name="Liu J.Z."/>
            <person name="Shao H.Z."/>
            <person name="Wang X."/>
            <person name="Wang C.C."/>
            <person name="Yang T.C."/>
            <person name="Huo Q.B."/>
            <person name="Li W."/>
            <person name="Chen H.Y."/>
            <person name="Chen S.E."/>
            <person name="Zhou L.G."/>
            <person name="Ni X.B."/>
            <person name="Tian J.H."/>
            <person name="Sheng Y."/>
            <person name="Liu T."/>
            <person name="Pan Y.S."/>
            <person name="Xia L.Y."/>
            <person name="Li J."/>
            <person name="Zhao F."/>
            <person name="Cao W.C."/>
        </authorList>
    </citation>
    <scope>NUCLEOTIDE SEQUENCE</scope>
    <source>
        <strain evidence="9">Rsan-2018</strain>
    </source>
</reference>
<evidence type="ECO:0000259" key="8">
    <source>
        <dbReference type="PROSITE" id="PS50950"/>
    </source>
</evidence>
<name>A0A9D4YPB0_RHISA</name>
<keyword evidence="4 5" id="KW-0238">DNA-binding</keyword>
<keyword evidence="2 5" id="KW-0863">Zinc-finger</keyword>
<dbReference type="EMBL" id="JABSTV010001245">
    <property type="protein sequence ID" value="KAH7983561.1"/>
    <property type="molecule type" value="Genomic_DNA"/>
</dbReference>
<keyword evidence="6" id="KW-0175">Coiled coil</keyword>
<dbReference type="InterPro" id="IPR006612">
    <property type="entry name" value="THAP_Znf"/>
</dbReference>
<accession>A0A9D4YPB0</accession>
<dbReference type="SMART" id="SM00980">
    <property type="entry name" value="THAP"/>
    <property type="match status" value="1"/>
</dbReference>